<dbReference type="OrthoDB" id="9793595at2"/>
<evidence type="ECO:0000313" key="7">
    <source>
        <dbReference type="EMBL" id="AMJ99576.1"/>
    </source>
</evidence>
<organism evidence="7 8">
    <name type="scientific">Alteromonas macleodii</name>
    <name type="common">Pseudoalteromonas macleodii</name>
    <dbReference type="NCBI Taxonomy" id="28108"/>
    <lineage>
        <taxon>Bacteria</taxon>
        <taxon>Pseudomonadati</taxon>
        <taxon>Pseudomonadota</taxon>
        <taxon>Gammaproteobacteria</taxon>
        <taxon>Alteromonadales</taxon>
        <taxon>Alteromonadaceae</taxon>
        <taxon>Alteromonas/Salinimonas group</taxon>
        <taxon>Alteromonas</taxon>
    </lineage>
</organism>
<evidence type="ECO:0000256" key="4">
    <source>
        <dbReference type="ARBA" id="ARBA00023152"/>
    </source>
</evidence>
<evidence type="ECO:0000256" key="1">
    <source>
        <dbReference type="ARBA" id="ARBA00004714"/>
    </source>
</evidence>
<sequence>MGDQVKVKLEMIKRITRDHGFIAALDQSGGSTPSALKRYGVSLGLYEDADGMFDYVHDMRSRLIKDDAFNKDYVTGAILFEDTVDRLIDGIPTSEYLWQNKKIVPFLKIDCGLRDTKNGVQVMKYIHDLDSKLDKANAHNIFGTKMRSLIHEPDPEGIKLIVKQQFAIAKIIISKGLVPIIEPEVSIFCEDKTLAEQILKQEISSKLEELDSSQVVMLKITIPEEPNFYSDFTSHPNVLKVIALSGGYKRAEACYKLAKNDKVAASFSRALLEGLFFFQSAEDYTRQLAYNVSSIFDASA</sequence>
<proteinExistence type="inferred from homology"/>
<dbReference type="InterPro" id="IPR013785">
    <property type="entry name" value="Aldolase_TIM"/>
</dbReference>
<dbReference type="PANTHER" id="PTHR11627">
    <property type="entry name" value="FRUCTOSE-BISPHOSPHATE ALDOLASE"/>
    <property type="match status" value="1"/>
</dbReference>
<dbReference type="EC" id="4.1.2.13" evidence="3"/>
<dbReference type="NCBIfam" id="NF003784">
    <property type="entry name" value="PRK05377.1"/>
    <property type="match status" value="1"/>
</dbReference>
<dbReference type="Pfam" id="PF00274">
    <property type="entry name" value="Glycolytic"/>
    <property type="match status" value="1"/>
</dbReference>
<evidence type="ECO:0000313" key="8">
    <source>
        <dbReference type="Proteomes" id="UP000063991"/>
    </source>
</evidence>
<keyword evidence="5" id="KW-0456">Lyase</keyword>
<comment type="pathway">
    <text evidence="1">Carbohydrate degradation; glycolysis; D-glyceraldehyde 3-phosphate and glycerone phosphate from D-glucose: step 4/4.</text>
</comment>
<dbReference type="Gene3D" id="3.20.20.70">
    <property type="entry name" value="Aldolase class I"/>
    <property type="match status" value="1"/>
</dbReference>
<gene>
    <name evidence="7" type="ORF">AVL55_16285</name>
</gene>
<dbReference type="EMBL" id="CP014323">
    <property type="protein sequence ID" value="AMJ99576.1"/>
    <property type="molecule type" value="Genomic_DNA"/>
</dbReference>
<evidence type="ECO:0000256" key="6">
    <source>
        <dbReference type="ARBA" id="ARBA00029799"/>
    </source>
</evidence>
<evidence type="ECO:0000256" key="2">
    <source>
        <dbReference type="ARBA" id="ARBA00010387"/>
    </source>
</evidence>
<dbReference type="UniPathway" id="UPA00109">
    <property type="reaction ID" value="UER00183"/>
</dbReference>
<dbReference type="GO" id="GO:0004332">
    <property type="term" value="F:fructose-bisphosphate aldolase activity"/>
    <property type="evidence" value="ECO:0007669"/>
    <property type="project" value="UniProtKB-EC"/>
</dbReference>
<dbReference type="AlphaFoldDB" id="A0A126Q2N5"/>
<reference evidence="7 8" key="1">
    <citation type="submission" date="2015-12" db="EMBL/GenBank/DDBJ databases">
        <authorList>
            <person name="Shamseldin A."/>
            <person name="Moawad H."/>
            <person name="Abd El-Rahim W.M."/>
            <person name="Sadowsky M.J."/>
        </authorList>
    </citation>
    <scope>NUCLEOTIDE SEQUENCE [LARGE SCALE GENOMIC DNA]</scope>
    <source>
        <strain evidence="7 8">D7</strain>
    </source>
</reference>
<dbReference type="RefSeq" id="WP_044448500.1">
    <property type="nucleotide sequence ID" value="NZ_CP014323.1"/>
</dbReference>
<evidence type="ECO:0000256" key="5">
    <source>
        <dbReference type="ARBA" id="ARBA00023239"/>
    </source>
</evidence>
<accession>A0A126Q2N5</accession>
<dbReference type="GO" id="GO:0006096">
    <property type="term" value="P:glycolytic process"/>
    <property type="evidence" value="ECO:0007669"/>
    <property type="project" value="UniProtKB-UniPathway"/>
</dbReference>
<comment type="similarity">
    <text evidence="2">Belongs to the class I fructose-bisphosphate aldolase family.</text>
</comment>
<dbReference type="InterPro" id="IPR000741">
    <property type="entry name" value="FBA_I"/>
</dbReference>
<dbReference type="SUPFAM" id="SSF51569">
    <property type="entry name" value="Aldolase"/>
    <property type="match status" value="1"/>
</dbReference>
<dbReference type="Proteomes" id="UP000063991">
    <property type="component" value="Chromosome"/>
</dbReference>
<evidence type="ECO:0000256" key="3">
    <source>
        <dbReference type="ARBA" id="ARBA00013068"/>
    </source>
</evidence>
<keyword evidence="4" id="KW-0324">Glycolysis</keyword>
<name>A0A126Q2N5_ALTMA</name>
<protein>
    <recommendedName>
        <fullName evidence="3">fructose-bisphosphate aldolase</fullName>
        <ecNumber evidence="3">4.1.2.13</ecNumber>
    </recommendedName>
    <alternativeName>
        <fullName evidence="6">Fructose-bisphosphate aldolase class I</fullName>
    </alternativeName>
</protein>